<dbReference type="Proteomes" id="UP000483820">
    <property type="component" value="Chromosome II"/>
</dbReference>
<gene>
    <name evidence="2" type="ORF">GCK72_004150</name>
</gene>
<reference evidence="2" key="1">
    <citation type="submission" date="2019-12" db="EMBL/GenBank/DDBJ databases">
        <title>Chromosome-level assembly of the Caenorhabditis remanei genome.</title>
        <authorList>
            <person name="Teterina A.A."/>
            <person name="Willis J.H."/>
            <person name="Phillips P.C."/>
        </authorList>
    </citation>
    <scope>NUCLEOTIDE SEQUENCE [LARGE SCALE GENOMIC DNA]</scope>
    <source>
        <strain evidence="2">PX506</strain>
        <tissue evidence="2">Whole organism</tissue>
    </source>
</reference>
<dbReference type="RefSeq" id="XP_053588691.1">
    <property type="nucleotide sequence ID" value="XM_053724497.1"/>
</dbReference>
<dbReference type="GeneID" id="78773813"/>
<dbReference type="AlphaFoldDB" id="A0A6A5HCV6"/>
<dbReference type="EMBL" id="WUAV01000002">
    <property type="protein sequence ID" value="KAF1764203.1"/>
    <property type="molecule type" value="Genomic_DNA"/>
</dbReference>
<sequence>MTIPFLKLPYLIQLEVFKQLRYQEIFLLSLCSKNFNLRIQRLQLSPQIVSYVLGTNEYQVFVRNNDMIPHLLVHMKNVSEHIDVDRHVLRNLGGKSLKCRHDISTRTSYSLDYFDSDGALESLQNHVNILFRNKPRVQLDTHFFHNSVINDVRDAIIQYEMLGRRELDAFMTAHPNLQNLKILSTLLMWDIPPEILNIEGLSVDQPNITVPMIIERFNGKYLILNNAQLERLTLMTLVMGWRKKMTHHNLRAVIVKTYDPIRDIRGLLRSLGVRRFDGLRRPRTFRFDSKLITLESNLSEEIDCSNYYDIQQDDGGKWASIRLTTNKVRFFVWD</sequence>
<dbReference type="PANTHER" id="PTHR21503">
    <property type="entry name" value="F-BOX-CONTAINING HYPOTHETICAL PROTEIN C.ELEGANS"/>
    <property type="match status" value="1"/>
</dbReference>
<proteinExistence type="predicted"/>
<comment type="caution">
    <text evidence="2">The sequence shown here is derived from an EMBL/GenBank/DDBJ whole genome shotgun (WGS) entry which is preliminary data.</text>
</comment>
<accession>A0A6A5HCV6</accession>
<protein>
    <recommendedName>
        <fullName evidence="1">F-box domain-containing protein</fullName>
    </recommendedName>
</protein>
<dbReference type="InterPro" id="IPR001810">
    <property type="entry name" value="F-box_dom"/>
</dbReference>
<dbReference type="PANTHER" id="PTHR21503:SF8">
    <property type="entry name" value="F-BOX ASSOCIATED DOMAIN-CONTAINING PROTEIN-RELATED"/>
    <property type="match status" value="1"/>
</dbReference>
<dbReference type="KEGG" id="crq:GCK72_004150"/>
<evidence type="ECO:0000313" key="2">
    <source>
        <dbReference type="EMBL" id="KAF1764203.1"/>
    </source>
</evidence>
<name>A0A6A5HCV6_CAERE</name>
<organism evidence="2">
    <name type="scientific">Caenorhabditis remanei</name>
    <name type="common">Caenorhabditis vulgaris</name>
    <dbReference type="NCBI Taxonomy" id="31234"/>
    <lineage>
        <taxon>Eukaryota</taxon>
        <taxon>Metazoa</taxon>
        <taxon>Ecdysozoa</taxon>
        <taxon>Nematoda</taxon>
        <taxon>Chromadorea</taxon>
        <taxon>Rhabditida</taxon>
        <taxon>Rhabditina</taxon>
        <taxon>Rhabditomorpha</taxon>
        <taxon>Rhabditoidea</taxon>
        <taxon>Rhabditidae</taxon>
        <taxon>Peloderinae</taxon>
        <taxon>Caenorhabditis</taxon>
    </lineage>
</organism>
<feature type="domain" description="F-box" evidence="1">
    <location>
        <begin position="5"/>
        <end position="42"/>
    </location>
</feature>
<dbReference type="Pfam" id="PF00646">
    <property type="entry name" value="F-box"/>
    <property type="match status" value="1"/>
</dbReference>
<dbReference type="CTD" id="78773813"/>
<evidence type="ECO:0000259" key="1">
    <source>
        <dbReference type="Pfam" id="PF00646"/>
    </source>
</evidence>